<dbReference type="AlphaFoldDB" id="A0A382RUK0"/>
<accession>A0A382RUK0</accession>
<protein>
    <submittedName>
        <fullName evidence="1">Uncharacterized protein</fullName>
    </submittedName>
</protein>
<gene>
    <name evidence="1" type="ORF">METZ01_LOCUS353591</name>
</gene>
<dbReference type="EMBL" id="UINC01123934">
    <property type="protein sequence ID" value="SVD00737.1"/>
    <property type="molecule type" value="Genomic_DNA"/>
</dbReference>
<organism evidence="1">
    <name type="scientific">marine metagenome</name>
    <dbReference type="NCBI Taxonomy" id="408172"/>
    <lineage>
        <taxon>unclassified sequences</taxon>
        <taxon>metagenomes</taxon>
        <taxon>ecological metagenomes</taxon>
    </lineage>
</organism>
<sequence length="48" mass="5501">MFEDVASNQDTTCMWTANLQLAEFAAASPWPSNVCYPLIYEEVRRAYP</sequence>
<proteinExistence type="predicted"/>
<name>A0A382RUK0_9ZZZZ</name>
<reference evidence="1" key="1">
    <citation type="submission" date="2018-05" db="EMBL/GenBank/DDBJ databases">
        <authorList>
            <person name="Lanie J.A."/>
            <person name="Ng W.-L."/>
            <person name="Kazmierczak K.M."/>
            <person name="Andrzejewski T.M."/>
            <person name="Davidsen T.M."/>
            <person name="Wayne K.J."/>
            <person name="Tettelin H."/>
            <person name="Glass J.I."/>
            <person name="Rusch D."/>
            <person name="Podicherti R."/>
            <person name="Tsui H.-C.T."/>
            <person name="Winkler M.E."/>
        </authorList>
    </citation>
    <scope>NUCLEOTIDE SEQUENCE</scope>
</reference>
<feature type="non-terminal residue" evidence="1">
    <location>
        <position position="48"/>
    </location>
</feature>
<evidence type="ECO:0000313" key="1">
    <source>
        <dbReference type="EMBL" id="SVD00737.1"/>
    </source>
</evidence>